<dbReference type="SUPFAM" id="SSF56784">
    <property type="entry name" value="HAD-like"/>
    <property type="match status" value="1"/>
</dbReference>
<reference evidence="1 2" key="1">
    <citation type="submission" date="2021-10" db="EMBL/GenBank/DDBJ databases">
        <title>Lutispora strain m25 sp. nov., a thermophilic, non-spore-forming bacterium isolated from a lab-scale methanogenic bioreactor digesting anaerobic sludge.</title>
        <authorList>
            <person name="El Houari A."/>
            <person name="Mcdonald J."/>
        </authorList>
    </citation>
    <scope>NUCLEOTIDE SEQUENCE [LARGE SCALE GENOMIC DNA]</scope>
    <source>
        <strain evidence="2">m25</strain>
    </source>
</reference>
<name>A0ABT1NFM8_9FIRM</name>
<dbReference type="InterPro" id="IPR023214">
    <property type="entry name" value="HAD_sf"/>
</dbReference>
<evidence type="ECO:0000313" key="1">
    <source>
        <dbReference type="EMBL" id="MCQ1530057.1"/>
    </source>
</evidence>
<dbReference type="Proteomes" id="UP001651880">
    <property type="component" value="Unassembled WGS sequence"/>
</dbReference>
<comment type="caution">
    <text evidence="1">The sequence shown here is derived from an EMBL/GenBank/DDBJ whole genome shotgun (WGS) entry which is preliminary data.</text>
</comment>
<dbReference type="RefSeq" id="WP_255227573.1">
    <property type="nucleotide sequence ID" value="NZ_JAJEKE010000008.1"/>
</dbReference>
<organism evidence="1 2">
    <name type="scientific">Lutispora saccharofermentans</name>
    <dbReference type="NCBI Taxonomy" id="3024236"/>
    <lineage>
        <taxon>Bacteria</taxon>
        <taxon>Bacillati</taxon>
        <taxon>Bacillota</taxon>
        <taxon>Clostridia</taxon>
        <taxon>Lutisporales</taxon>
        <taxon>Lutisporaceae</taxon>
        <taxon>Lutispora</taxon>
    </lineage>
</organism>
<accession>A0ABT1NFM8</accession>
<gene>
    <name evidence="1" type="ORF">LJD61_10930</name>
</gene>
<dbReference type="Gene3D" id="3.40.50.1000">
    <property type="entry name" value="HAD superfamily/HAD-like"/>
    <property type="match status" value="1"/>
</dbReference>
<dbReference type="EMBL" id="JAJEKE010000008">
    <property type="protein sequence ID" value="MCQ1530057.1"/>
    <property type="molecule type" value="Genomic_DNA"/>
</dbReference>
<sequence>MDAILIFIDGTICDTRHRHHLFGTSHFYSESQILKDLPTSDSVKCLKELSQKYKIIYIGARPNCYKDITKKWINETGFPDGNVYLSENQSDRLKIAKKLKEQYNIIAGIGDRWDDNEMHLEIGCISIILKEFEGDWNTVRKYLLKQ</sequence>
<protein>
    <submittedName>
        <fullName evidence="1">Uncharacterized protein</fullName>
    </submittedName>
</protein>
<dbReference type="InterPro" id="IPR036412">
    <property type="entry name" value="HAD-like_sf"/>
</dbReference>
<proteinExistence type="predicted"/>
<keyword evidence="2" id="KW-1185">Reference proteome</keyword>
<dbReference type="Pfam" id="PF24694">
    <property type="entry name" value="LNS2_PITM1-3"/>
    <property type="match status" value="1"/>
</dbReference>
<evidence type="ECO:0000313" key="2">
    <source>
        <dbReference type="Proteomes" id="UP001651880"/>
    </source>
</evidence>